<evidence type="ECO:0000313" key="2">
    <source>
        <dbReference type="EMBL" id="PWA51131.1"/>
    </source>
</evidence>
<evidence type="ECO:0000256" key="1">
    <source>
        <dbReference type="SAM" id="SignalP"/>
    </source>
</evidence>
<dbReference type="Proteomes" id="UP000245207">
    <property type="component" value="Unassembled WGS sequence"/>
</dbReference>
<evidence type="ECO:0000313" key="3">
    <source>
        <dbReference type="Proteomes" id="UP000245207"/>
    </source>
</evidence>
<reference evidence="2 3" key="1">
    <citation type="journal article" date="2018" name="Mol. Plant">
        <title>The genome of Artemisia annua provides insight into the evolution of Asteraceae family and artemisinin biosynthesis.</title>
        <authorList>
            <person name="Shen Q."/>
            <person name="Zhang L."/>
            <person name="Liao Z."/>
            <person name="Wang S."/>
            <person name="Yan T."/>
            <person name="Shi P."/>
            <person name="Liu M."/>
            <person name="Fu X."/>
            <person name="Pan Q."/>
            <person name="Wang Y."/>
            <person name="Lv Z."/>
            <person name="Lu X."/>
            <person name="Zhang F."/>
            <person name="Jiang W."/>
            <person name="Ma Y."/>
            <person name="Chen M."/>
            <person name="Hao X."/>
            <person name="Li L."/>
            <person name="Tang Y."/>
            <person name="Lv G."/>
            <person name="Zhou Y."/>
            <person name="Sun X."/>
            <person name="Brodelius P.E."/>
            <person name="Rose J.K.C."/>
            <person name="Tang K."/>
        </authorList>
    </citation>
    <scope>NUCLEOTIDE SEQUENCE [LARGE SCALE GENOMIC DNA]</scope>
    <source>
        <strain evidence="3">cv. Huhao1</strain>
        <tissue evidence="2">Leaf</tissue>
    </source>
</reference>
<keyword evidence="1" id="KW-0732">Signal</keyword>
<comment type="caution">
    <text evidence="2">The sequence shown here is derived from an EMBL/GenBank/DDBJ whole genome shotgun (WGS) entry which is preliminary data.</text>
</comment>
<sequence>MEQKKAYFTKCSIFLLKALYTCFLSHLTDSNEVAGGCLVLYSPQENKAQLECKGTSIHAMSTKMQTQEETTDKAT</sequence>
<keyword evidence="3" id="KW-1185">Reference proteome</keyword>
<feature type="signal peptide" evidence="1">
    <location>
        <begin position="1"/>
        <end position="30"/>
    </location>
</feature>
<feature type="chain" id="PRO_5015687098" evidence="1">
    <location>
        <begin position="31"/>
        <end position="75"/>
    </location>
</feature>
<accession>A0A2U1LQ69</accession>
<proteinExistence type="predicted"/>
<dbReference type="AlphaFoldDB" id="A0A2U1LQ69"/>
<name>A0A2U1LQ69_ARTAN</name>
<protein>
    <submittedName>
        <fullName evidence="2">Uncharacterized protein</fullName>
    </submittedName>
</protein>
<gene>
    <name evidence="2" type="ORF">CTI12_AA466050</name>
</gene>
<organism evidence="2 3">
    <name type="scientific">Artemisia annua</name>
    <name type="common">Sweet wormwood</name>
    <dbReference type="NCBI Taxonomy" id="35608"/>
    <lineage>
        <taxon>Eukaryota</taxon>
        <taxon>Viridiplantae</taxon>
        <taxon>Streptophyta</taxon>
        <taxon>Embryophyta</taxon>
        <taxon>Tracheophyta</taxon>
        <taxon>Spermatophyta</taxon>
        <taxon>Magnoliopsida</taxon>
        <taxon>eudicotyledons</taxon>
        <taxon>Gunneridae</taxon>
        <taxon>Pentapetalae</taxon>
        <taxon>asterids</taxon>
        <taxon>campanulids</taxon>
        <taxon>Asterales</taxon>
        <taxon>Asteraceae</taxon>
        <taxon>Asteroideae</taxon>
        <taxon>Anthemideae</taxon>
        <taxon>Artemisiinae</taxon>
        <taxon>Artemisia</taxon>
    </lineage>
</organism>
<dbReference type="EMBL" id="PKPP01008272">
    <property type="protein sequence ID" value="PWA51131.1"/>
    <property type="molecule type" value="Genomic_DNA"/>
</dbReference>